<dbReference type="Pfam" id="PF08450">
    <property type="entry name" value="SGL"/>
    <property type="match status" value="1"/>
</dbReference>
<evidence type="ECO:0000256" key="1">
    <source>
        <dbReference type="ARBA" id="ARBA00008853"/>
    </source>
</evidence>
<dbReference type="Gene3D" id="2.120.10.30">
    <property type="entry name" value="TolB, C-terminal domain"/>
    <property type="match status" value="1"/>
</dbReference>
<name>A0ABV4WZ30_9CYAN</name>
<dbReference type="InterPro" id="IPR013658">
    <property type="entry name" value="SGL"/>
</dbReference>
<dbReference type="PRINTS" id="PR01790">
    <property type="entry name" value="SMP30FAMILY"/>
</dbReference>
<dbReference type="SUPFAM" id="SSF63829">
    <property type="entry name" value="Calcium-dependent phosphotriesterase"/>
    <property type="match status" value="1"/>
</dbReference>
<comment type="similarity">
    <text evidence="1">Belongs to the SMP-30/CGR1 family.</text>
</comment>
<evidence type="ECO:0000259" key="2">
    <source>
        <dbReference type="Pfam" id="PF08450"/>
    </source>
</evidence>
<keyword evidence="4" id="KW-1185">Reference proteome</keyword>
<evidence type="ECO:0000313" key="3">
    <source>
        <dbReference type="EMBL" id="MFB2875336.1"/>
    </source>
</evidence>
<dbReference type="EC" id="3.1.1.99" evidence="3"/>
<dbReference type="InterPro" id="IPR011042">
    <property type="entry name" value="6-blade_b-propeller_TolB-like"/>
</dbReference>
<dbReference type="RefSeq" id="WP_413268502.1">
    <property type="nucleotide sequence ID" value="NZ_JBHFNQ010000005.1"/>
</dbReference>
<organism evidence="3 4">
    <name type="scientific">Floridaenema aerugineum BLCC-F46</name>
    <dbReference type="NCBI Taxonomy" id="3153654"/>
    <lineage>
        <taxon>Bacteria</taxon>
        <taxon>Bacillati</taxon>
        <taxon>Cyanobacteriota</taxon>
        <taxon>Cyanophyceae</taxon>
        <taxon>Oscillatoriophycideae</taxon>
        <taxon>Aerosakkonematales</taxon>
        <taxon>Aerosakkonemataceae</taxon>
        <taxon>Floridanema</taxon>
        <taxon>Floridanema aerugineum</taxon>
    </lineage>
</organism>
<keyword evidence="3" id="KW-0378">Hydrolase</keyword>
<comment type="caution">
    <text evidence="3">The sequence shown here is derived from an EMBL/GenBank/DDBJ whole genome shotgun (WGS) entry which is preliminary data.</text>
</comment>
<evidence type="ECO:0000313" key="4">
    <source>
        <dbReference type="Proteomes" id="UP001576774"/>
    </source>
</evidence>
<dbReference type="Proteomes" id="UP001576774">
    <property type="component" value="Unassembled WGS sequence"/>
</dbReference>
<proteinExistence type="inferred from homology"/>
<dbReference type="EMBL" id="JBHFNQ010000005">
    <property type="protein sequence ID" value="MFB2875336.1"/>
    <property type="molecule type" value="Genomic_DNA"/>
</dbReference>
<accession>A0ABV4WZ30</accession>
<dbReference type="PANTHER" id="PTHR10907">
    <property type="entry name" value="REGUCALCIN"/>
    <property type="match status" value="1"/>
</dbReference>
<reference evidence="3 4" key="1">
    <citation type="submission" date="2024-09" db="EMBL/GenBank/DDBJ databases">
        <title>Floridaenema gen nov. (Aerosakkonemataceae, Aerosakkonematales ord. nov., Cyanobacteria) from benthic tropical and subtropical fresh waters, with the description of four new species.</title>
        <authorList>
            <person name="Moretto J.A."/>
            <person name="Berthold D.E."/>
            <person name="Lefler F.W."/>
            <person name="Huang I.-S."/>
            <person name="Laughinghouse H. IV."/>
        </authorList>
    </citation>
    <scope>NUCLEOTIDE SEQUENCE [LARGE SCALE GENOMIC DNA]</scope>
    <source>
        <strain evidence="3 4">BLCC-F46</strain>
    </source>
</reference>
<protein>
    <submittedName>
        <fullName evidence="3">SMP-30/gluconolactonase/LRE family protein</fullName>
        <ecNumber evidence="3">3.1.1.99</ecNumber>
    </submittedName>
</protein>
<feature type="domain" description="SMP-30/Gluconolactonase/LRE-like region" evidence="2">
    <location>
        <begin position="16"/>
        <end position="255"/>
    </location>
</feature>
<dbReference type="GO" id="GO:0016787">
    <property type="term" value="F:hydrolase activity"/>
    <property type="evidence" value="ECO:0007669"/>
    <property type="project" value="UniProtKB-KW"/>
</dbReference>
<dbReference type="PANTHER" id="PTHR10907:SF47">
    <property type="entry name" value="REGUCALCIN"/>
    <property type="match status" value="1"/>
</dbReference>
<gene>
    <name evidence="3" type="ORF">ACE1CC_00435</name>
</gene>
<sequence>MNQSSVQNVLSARARLGESPVWDVENQRLFWVDIYNHRVHLFDPATRHDRYFDVGNVVSAIHKAGSDRLLLALSNSLAFLNLQTGEVTPIHQVEFPHPDTRFNDGKCDSQGRFWIGSISEAPGQAALYRYDPDGSWQVMETGLTISNGLGWSPDESTFYLTDSAQHKIYAYNFEAATGTISDRRVFIDLSDEAVEPDGLAIDSEGNLWSALWNGWCIACFNSTGEEIFRVKMPVQRPTSVAFGGTNLTDLYITSAAIGLSQKDIQQQINAGDLFCLSTNSPGMPSHQFFNSSM</sequence>
<dbReference type="InterPro" id="IPR005511">
    <property type="entry name" value="SMP-30"/>
</dbReference>